<dbReference type="Proteomes" id="UP001215598">
    <property type="component" value="Unassembled WGS sequence"/>
</dbReference>
<evidence type="ECO:0000313" key="1">
    <source>
        <dbReference type="EMBL" id="KAJ7779044.1"/>
    </source>
</evidence>
<accession>A0AAD7NXH0</accession>
<dbReference type="EMBL" id="JARKIB010000006">
    <property type="protein sequence ID" value="KAJ7779044.1"/>
    <property type="molecule type" value="Genomic_DNA"/>
</dbReference>
<dbReference type="AlphaFoldDB" id="A0AAD7NXH0"/>
<reference evidence="1" key="1">
    <citation type="submission" date="2023-03" db="EMBL/GenBank/DDBJ databases">
        <title>Massive genome expansion in bonnet fungi (Mycena s.s.) driven by repeated elements and novel gene families across ecological guilds.</title>
        <authorList>
            <consortium name="Lawrence Berkeley National Laboratory"/>
            <person name="Harder C.B."/>
            <person name="Miyauchi S."/>
            <person name="Viragh M."/>
            <person name="Kuo A."/>
            <person name="Thoen E."/>
            <person name="Andreopoulos B."/>
            <person name="Lu D."/>
            <person name="Skrede I."/>
            <person name="Drula E."/>
            <person name="Henrissat B."/>
            <person name="Morin E."/>
            <person name="Kohler A."/>
            <person name="Barry K."/>
            <person name="LaButti K."/>
            <person name="Morin E."/>
            <person name="Salamov A."/>
            <person name="Lipzen A."/>
            <person name="Mereny Z."/>
            <person name="Hegedus B."/>
            <person name="Baldrian P."/>
            <person name="Stursova M."/>
            <person name="Weitz H."/>
            <person name="Taylor A."/>
            <person name="Grigoriev I.V."/>
            <person name="Nagy L.G."/>
            <person name="Martin F."/>
            <person name="Kauserud H."/>
        </authorList>
    </citation>
    <scope>NUCLEOTIDE SEQUENCE</scope>
    <source>
        <strain evidence="1">CBHHK182m</strain>
    </source>
</reference>
<evidence type="ECO:0000313" key="2">
    <source>
        <dbReference type="Proteomes" id="UP001215598"/>
    </source>
</evidence>
<keyword evidence="2" id="KW-1185">Reference proteome</keyword>
<gene>
    <name evidence="1" type="ORF">B0H16DRAFT_802866</name>
</gene>
<name>A0AAD7NXH0_9AGAR</name>
<protein>
    <submittedName>
        <fullName evidence="1">Uncharacterized protein</fullName>
    </submittedName>
</protein>
<sequence>MDSGRVPEYRPTFLVSVALILHVPGPDATLLDGEYFPEAQRLKRPRSTPSLGVYLFSKEDHRLFNATPQFIHTPALHLYGLTTAVVSLPSTTPSSSTPLSLQHI</sequence>
<comment type="caution">
    <text evidence="1">The sequence shown here is derived from an EMBL/GenBank/DDBJ whole genome shotgun (WGS) entry which is preliminary data.</text>
</comment>
<organism evidence="1 2">
    <name type="scientific">Mycena metata</name>
    <dbReference type="NCBI Taxonomy" id="1033252"/>
    <lineage>
        <taxon>Eukaryota</taxon>
        <taxon>Fungi</taxon>
        <taxon>Dikarya</taxon>
        <taxon>Basidiomycota</taxon>
        <taxon>Agaricomycotina</taxon>
        <taxon>Agaricomycetes</taxon>
        <taxon>Agaricomycetidae</taxon>
        <taxon>Agaricales</taxon>
        <taxon>Marasmiineae</taxon>
        <taxon>Mycenaceae</taxon>
        <taxon>Mycena</taxon>
    </lineage>
</organism>
<proteinExistence type="predicted"/>